<evidence type="ECO:0000313" key="1">
    <source>
        <dbReference type="EMBL" id="GAA0475422.1"/>
    </source>
</evidence>
<proteinExistence type="predicted"/>
<organism evidence="1 2">
    <name type="scientific">Halococcus dombrowskii</name>
    <dbReference type="NCBI Taxonomy" id="179637"/>
    <lineage>
        <taxon>Archaea</taxon>
        <taxon>Methanobacteriati</taxon>
        <taxon>Methanobacteriota</taxon>
        <taxon>Stenosarchaea group</taxon>
        <taxon>Halobacteria</taxon>
        <taxon>Halobacteriales</taxon>
        <taxon>Halococcaceae</taxon>
        <taxon>Halococcus</taxon>
    </lineage>
</organism>
<dbReference type="EMBL" id="BAAADN010000083">
    <property type="protein sequence ID" value="GAA0475422.1"/>
    <property type="molecule type" value="Genomic_DNA"/>
</dbReference>
<gene>
    <name evidence="1" type="ORF">GCM10008985_34750</name>
</gene>
<protein>
    <recommendedName>
        <fullName evidence="3">Small CPxCG-related zinc finger protein</fullName>
    </recommendedName>
</protein>
<evidence type="ECO:0008006" key="3">
    <source>
        <dbReference type="Google" id="ProtNLM"/>
    </source>
</evidence>
<reference evidence="1" key="1">
    <citation type="journal article" date="2014" name="Int. J. Syst. Evol. Microbiol.">
        <title>Complete genome sequence of Corynebacterium casei LMG S-19264T (=DSM 44701T), isolated from a smear-ripened cheese.</title>
        <authorList>
            <consortium name="US DOE Joint Genome Institute (JGI-PGF)"/>
            <person name="Walter F."/>
            <person name="Albersmeier A."/>
            <person name="Kalinowski J."/>
            <person name="Ruckert C."/>
        </authorList>
    </citation>
    <scope>NUCLEOTIDE SEQUENCE</scope>
    <source>
        <strain evidence="1">JCM 12289</strain>
    </source>
</reference>
<evidence type="ECO:0000313" key="2">
    <source>
        <dbReference type="Proteomes" id="UP001500962"/>
    </source>
</evidence>
<dbReference type="AlphaFoldDB" id="A0AAV3SLU6"/>
<reference evidence="1" key="2">
    <citation type="submission" date="2023-12" db="EMBL/GenBank/DDBJ databases">
        <authorList>
            <person name="Sun Q."/>
            <person name="Inoue M."/>
        </authorList>
    </citation>
    <scope>NUCLEOTIDE SEQUENCE</scope>
    <source>
        <strain evidence="1">JCM 12289</strain>
    </source>
</reference>
<sequence length="82" mass="9246">MQTAGVRRSFSSSYITYECHCGWVGDNSDIEEWDIQRDRDRAVRICPACGTPMPEWGTHTPIEGVAKVARGPLHEALENVER</sequence>
<name>A0AAV3SLU6_HALDO</name>
<accession>A0AAV3SLU6</accession>
<comment type="caution">
    <text evidence="1">The sequence shown here is derived from an EMBL/GenBank/DDBJ whole genome shotgun (WGS) entry which is preliminary data.</text>
</comment>
<dbReference type="Proteomes" id="UP001500962">
    <property type="component" value="Unassembled WGS sequence"/>
</dbReference>